<evidence type="ECO:0000259" key="2">
    <source>
        <dbReference type="Pfam" id="PF13453"/>
    </source>
</evidence>
<name>A0A0K6IUD9_9GAMM</name>
<sequence length="89" mass="10651">MKCPHCDTLLQMTDRQGIEIDYCPSCRGVWLDRGELDKLIERSTQADDRRPESRRSEPRSDYQHQNHHRQGSHYKKRKSFLGELFDVFD</sequence>
<organism evidence="3 4">
    <name type="scientific">Marinomonas fungiae</name>
    <dbReference type="NCBI Taxonomy" id="1137284"/>
    <lineage>
        <taxon>Bacteria</taxon>
        <taxon>Pseudomonadati</taxon>
        <taxon>Pseudomonadota</taxon>
        <taxon>Gammaproteobacteria</taxon>
        <taxon>Oceanospirillales</taxon>
        <taxon>Oceanospirillaceae</taxon>
        <taxon>Marinomonas</taxon>
    </lineage>
</organism>
<keyword evidence="4" id="KW-1185">Reference proteome</keyword>
<feature type="domain" description="Transcription factor zinc-finger" evidence="2">
    <location>
        <begin position="2"/>
        <end position="42"/>
    </location>
</feature>
<feature type="compositionally biased region" description="Basic and acidic residues" evidence="1">
    <location>
        <begin position="41"/>
        <end position="64"/>
    </location>
</feature>
<accession>A0A0K6IUD9</accession>
<dbReference type="STRING" id="1137284.GCA_001418205_03755"/>
<evidence type="ECO:0000313" key="3">
    <source>
        <dbReference type="EMBL" id="CUB06720.1"/>
    </source>
</evidence>
<dbReference type="RefSeq" id="WP_055464737.1">
    <property type="nucleotide sequence ID" value="NZ_CYHG01000021.1"/>
</dbReference>
<protein>
    <submittedName>
        <fullName evidence="3">Predicted nucleic acid-binding protein, contains Zn-finger domain</fullName>
    </submittedName>
</protein>
<dbReference type="EMBL" id="CYHG01000021">
    <property type="protein sequence ID" value="CUB06720.1"/>
    <property type="molecule type" value="Genomic_DNA"/>
</dbReference>
<proteinExistence type="predicted"/>
<dbReference type="OrthoDB" id="9814037at2"/>
<dbReference type="Proteomes" id="UP000182769">
    <property type="component" value="Unassembled WGS sequence"/>
</dbReference>
<evidence type="ECO:0000256" key="1">
    <source>
        <dbReference type="SAM" id="MobiDB-lite"/>
    </source>
</evidence>
<dbReference type="Pfam" id="PF13453">
    <property type="entry name" value="Zn_ribbon_TFIIB"/>
    <property type="match status" value="1"/>
</dbReference>
<dbReference type="AlphaFoldDB" id="A0A0K6IUD9"/>
<feature type="region of interest" description="Disordered" evidence="1">
    <location>
        <begin position="41"/>
        <end position="75"/>
    </location>
</feature>
<dbReference type="InterPro" id="IPR027392">
    <property type="entry name" value="TF_Znf"/>
</dbReference>
<reference evidence="4" key="1">
    <citation type="submission" date="2015-08" db="EMBL/GenBank/DDBJ databases">
        <authorList>
            <person name="Varghese N."/>
        </authorList>
    </citation>
    <scope>NUCLEOTIDE SEQUENCE [LARGE SCALE GENOMIC DNA]</scope>
    <source>
        <strain evidence="4">JCM 18476</strain>
    </source>
</reference>
<gene>
    <name evidence="3" type="ORF">Ga0061065_12131</name>
</gene>
<evidence type="ECO:0000313" key="4">
    <source>
        <dbReference type="Proteomes" id="UP000182769"/>
    </source>
</evidence>
<feature type="compositionally biased region" description="Basic residues" evidence="1">
    <location>
        <begin position="65"/>
        <end position="75"/>
    </location>
</feature>